<evidence type="ECO:0000256" key="4">
    <source>
        <dbReference type="ARBA" id="ARBA00022801"/>
    </source>
</evidence>
<dbReference type="GO" id="GO:0030145">
    <property type="term" value="F:manganese ion binding"/>
    <property type="evidence" value="ECO:0007669"/>
    <property type="project" value="InterPro"/>
</dbReference>
<gene>
    <name evidence="7" type="ORF">METZ01_LOCUS385252</name>
</gene>
<dbReference type="Pfam" id="PF00557">
    <property type="entry name" value="Peptidase_M24"/>
    <property type="match status" value="1"/>
</dbReference>
<dbReference type="Pfam" id="PF05195">
    <property type="entry name" value="AMP_N"/>
    <property type="match status" value="1"/>
</dbReference>
<comment type="similarity">
    <text evidence="2">Belongs to the peptidase M24B family.</text>
</comment>
<feature type="non-terminal residue" evidence="7">
    <location>
        <position position="294"/>
    </location>
</feature>
<dbReference type="Gene3D" id="3.90.230.10">
    <property type="entry name" value="Creatinase/methionine aminopeptidase superfamily"/>
    <property type="match status" value="1"/>
</dbReference>
<keyword evidence="4" id="KW-0378">Hydrolase</keyword>
<organism evidence="7">
    <name type="scientific">marine metagenome</name>
    <dbReference type="NCBI Taxonomy" id="408172"/>
    <lineage>
        <taxon>unclassified sequences</taxon>
        <taxon>metagenomes</taxon>
        <taxon>ecological metagenomes</taxon>
    </lineage>
</organism>
<proteinExistence type="inferred from homology"/>
<dbReference type="AlphaFoldDB" id="A0A382UFC8"/>
<dbReference type="InterPro" id="IPR036005">
    <property type="entry name" value="Creatinase/aminopeptidase-like"/>
</dbReference>
<dbReference type="InterPro" id="IPR052433">
    <property type="entry name" value="X-Pro_dipept-like"/>
</dbReference>
<dbReference type="SUPFAM" id="SSF53092">
    <property type="entry name" value="Creatinase/prolidase N-terminal domain"/>
    <property type="match status" value="1"/>
</dbReference>
<sequence>RASVMDAISDGVAILQGATEYPAYVRFRQSNHFFYLTGVEVPRALVVVDGRARRTTLYLPSRNERAERSEGPVLTPGGEAERLTGILTVRSREAFADDLASVLEEGRIVFTPFRPETLAAGTPSHAVAHASASEEDPWDGRRSREKIFIERLGSLVPGVDIRNLDPILDRLRVIKSAREIAVIREATRISGTAILDVMRSAKPGMYEYELAAIGDFYFRRYNANGPAYFALVATGENAHYPHYHASQSMLQPQDLVLYDYAPDYQYYSSDVTRMFPADGRFDGDERERYTVYLR</sequence>
<dbReference type="PANTHER" id="PTHR43226">
    <property type="entry name" value="XAA-PRO AMINOPEPTIDASE 3"/>
    <property type="match status" value="1"/>
</dbReference>
<dbReference type="InterPro" id="IPR029149">
    <property type="entry name" value="Creatin/AminoP/Spt16_N"/>
</dbReference>
<evidence type="ECO:0000256" key="5">
    <source>
        <dbReference type="ARBA" id="ARBA00023211"/>
    </source>
</evidence>
<evidence type="ECO:0000313" key="7">
    <source>
        <dbReference type="EMBL" id="SVD32398.1"/>
    </source>
</evidence>
<accession>A0A382UFC8</accession>
<reference evidence="7" key="1">
    <citation type="submission" date="2018-05" db="EMBL/GenBank/DDBJ databases">
        <authorList>
            <person name="Lanie J.A."/>
            <person name="Ng W.-L."/>
            <person name="Kazmierczak K.M."/>
            <person name="Andrzejewski T.M."/>
            <person name="Davidsen T.M."/>
            <person name="Wayne K.J."/>
            <person name="Tettelin H."/>
            <person name="Glass J.I."/>
            <person name="Rusch D."/>
            <person name="Podicherti R."/>
            <person name="Tsui H.-C.T."/>
            <person name="Winkler M.E."/>
        </authorList>
    </citation>
    <scope>NUCLEOTIDE SEQUENCE</scope>
</reference>
<dbReference type="InterPro" id="IPR000994">
    <property type="entry name" value="Pept_M24"/>
</dbReference>
<keyword evidence="3" id="KW-0479">Metal-binding</keyword>
<dbReference type="PANTHER" id="PTHR43226:SF4">
    <property type="entry name" value="XAA-PRO AMINOPEPTIDASE 3"/>
    <property type="match status" value="1"/>
</dbReference>
<evidence type="ECO:0000259" key="6">
    <source>
        <dbReference type="SMART" id="SM01011"/>
    </source>
</evidence>
<dbReference type="SUPFAM" id="SSF55920">
    <property type="entry name" value="Creatinase/aminopeptidase"/>
    <property type="match status" value="1"/>
</dbReference>
<dbReference type="Gene3D" id="3.40.350.10">
    <property type="entry name" value="Creatinase/prolidase N-terminal domain"/>
    <property type="match status" value="1"/>
</dbReference>
<dbReference type="GO" id="GO:0070006">
    <property type="term" value="F:metalloaminopeptidase activity"/>
    <property type="evidence" value="ECO:0007669"/>
    <property type="project" value="InterPro"/>
</dbReference>
<dbReference type="GO" id="GO:0006508">
    <property type="term" value="P:proteolysis"/>
    <property type="evidence" value="ECO:0007669"/>
    <property type="project" value="TreeGrafter"/>
</dbReference>
<dbReference type="EMBL" id="UINC01143457">
    <property type="protein sequence ID" value="SVD32398.1"/>
    <property type="molecule type" value="Genomic_DNA"/>
</dbReference>
<feature type="domain" description="Aminopeptidase P N-terminal" evidence="6">
    <location>
        <begin position="2"/>
        <end position="119"/>
    </location>
</feature>
<protein>
    <recommendedName>
        <fullName evidence="6">Aminopeptidase P N-terminal domain-containing protein</fullName>
    </recommendedName>
</protein>
<feature type="non-terminal residue" evidence="7">
    <location>
        <position position="1"/>
    </location>
</feature>
<dbReference type="SMART" id="SM01011">
    <property type="entry name" value="AMP_N"/>
    <property type="match status" value="1"/>
</dbReference>
<name>A0A382UFC8_9ZZZZ</name>
<keyword evidence="5" id="KW-0464">Manganese</keyword>
<evidence type="ECO:0000256" key="1">
    <source>
        <dbReference type="ARBA" id="ARBA00001936"/>
    </source>
</evidence>
<dbReference type="InterPro" id="IPR007865">
    <property type="entry name" value="Aminopep_P_N"/>
</dbReference>
<comment type="cofactor">
    <cofactor evidence="1">
        <name>Mn(2+)</name>
        <dbReference type="ChEBI" id="CHEBI:29035"/>
    </cofactor>
</comment>
<evidence type="ECO:0000256" key="3">
    <source>
        <dbReference type="ARBA" id="ARBA00022723"/>
    </source>
</evidence>
<evidence type="ECO:0000256" key="2">
    <source>
        <dbReference type="ARBA" id="ARBA00008766"/>
    </source>
</evidence>